<evidence type="ECO:0008006" key="3">
    <source>
        <dbReference type="Google" id="ProtNLM"/>
    </source>
</evidence>
<evidence type="ECO:0000313" key="1">
    <source>
        <dbReference type="EMBL" id="GHA19563.1"/>
    </source>
</evidence>
<dbReference type="AlphaFoldDB" id="A0A918S1K4"/>
<protein>
    <recommendedName>
        <fullName evidence="3">Lipoprotein</fullName>
    </recommendedName>
</protein>
<accession>A0A918S1K4</accession>
<comment type="caution">
    <text evidence="1">The sequence shown here is derived from an EMBL/GenBank/DDBJ whole genome shotgun (WGS) entry which is preliminary data.</text>
</comment>
<dbReference type="RefSeq" id="WP_189402681.1">
    <property type="nucleotide sequence ID" value="NZ_BMXA01000008.1"/>
</dbReference>
<name>A0A918S1K4_9GAMM</name>
<keyword evidence="2" id="KW-1185">Reference proteome</keyword>
<evidence type="ECO:0000313" key="2">
    <source>
        <dbReference type="Proteomes" id="UP000614811"/>
    </source>
</evidence>
<dbReference type="Proteomes" id="UP000614811">
    <property type="component" value="Unassembled WGS sequence"/>
</dbReference>
<sequence length="209" mass="22665">MANKRNQILCVLLVLIGVSGCTPDTGPSDLYANEHGALEQKTQGLTTWATELAALLAANDADVQQAFTLVETEQARALSESEVSAFQEVQERIRARSADISDLFDQGNGLQMALFSDLYQLLGKLDAGAKYCALDEKFESSLSLVRADISGAWPELESAYHSALRAGSEQLGNRAGFSCEDFGAAYAQMRVDAQQRVEQVNFLMASFAQ</sequence>
<gene>
    <name evidence="1" type="ORF">GCM10008090_31570</name>
</gene>
<reference evidence="1" key="1">
    <citation type="journal article" date="2014" name="Int. J. Syst. Evol. Microbiol.">
        <title>Complete genome sequence of Corynebacterium casei LMG S-19264T (=DSM 44701T), isolated from a smear-ripened cheese.</title>
        <authorList>
            <consortium name="US DOE Joint Genome Institute (JGI-PGF)"/>
            <person name="Walter F."/>
            <person name="Albersmeier A."/>
            <person name="Kalinowski J."/>
            <person name="Ruckert C."/>
        </authorList>
    </citation>
    <scope>NUCLEOTIDE SEQUENCE</scope>
    <source>
        <strain evidence="1">KCTC 12711</strain>
    </source>
</reference>
<dbReference type="EMBL" id="BMXA01000008">
    <property type="protein sequence ID" value="GHA19563.1"/>
    <property type="molecule type" value="Genomic_DNA"/>
</dbReference>
<proteinExistence type="predicted"/>
<reference evidence="1" key="2">
    <citation type="submission" date="2020-09" db="EMBL/GenBank/DDBJ databases">
        <authorList>
            <person name="Sun Q."/>
            <person name="Kim S."/>
        </authorList>
    </citation>
    <scope>NUCLEOTIDE SEQUENCE</scope>
    <source>
        <strain evidence="1">KCTC 12711</strain>
    </source>
</reference>
<dbReference type="PROSITE" id="PS51257">
    <property type="entry name" value="PROKAR_LIPOPROTEIN"/>
    <property type="match status" value="1"/>
</dbReference>
<organism evidence="1 2">
    <name type="scientific">Arenicella chitinivorans</name>
    <dbReference type="NCBI Taxonomy" id="1329800"/>
    <lineage>
        <taxon>Bacteria</taxon>
        <taxon>Pseudomonadati</taxon>
        <taxon>Pseudomonadota</taxon>
        <taxon>Gammaproteobacteria</taxon>
        <taxon>Arenicellales</taxon>
        <taxon>Arenicellaceae</taxon>
        <taxon>Arenicella</taxon>
    </lineage>
</organism>